<accession>A0ABR2W4F6</accession>
<dbReference type="Proteomes" id="UP001479436">
    <property type="component" value="Unassembled WGS sequence"/>
</dbReference>
<dbReference type="EMBL" id="JASJQH010007036">
    <property type="protein sequence ID" value="KAK9719762.1"/>
    <property type="molecule type" value="Genomic_DNA"/>
</dbReference>
<evidence type="ECO:0000313" key="2">
    <source>
        <dbReference type="Proteomes" id="UP001479436"/>
    </source>
</evidence>
<proteinExistence type="predicted"/>
<protein>
    <submittedName>
        <fullName evidence="1">Uncharacterized protein</fullName>
    </submittedName>
</protein>
<reference evidence="1 2" key="1">
    <citation type="submission" date="2023-04" db="EMBL/GenBank/DDBJ databases">
        <title>Genome of Basidiobolus ranarum AG-B5.</title>
        <authorList>
            <person name="Stajich J.E."/>
            <person name="Carter-House D."/>
            <person name="Gryganskyi A."/>
        </authorList>
    </citation>
    <scope>NUCLEOTIDE SEQUENCE [LARGE SCALE GENOMIC DNA]</scope>
    <source>
        <strain evidence="1 2">AG-B5</strain>
    </source>
</reference>
<organism evidence="1 2">
    <name type="scientific">Basidiobolus ranarum</name>
    <dbReference type="NCBI Taxonomy" id="34480"/>
    <lineage>
        <taxon>Eukaryota</taxon>
        <taxon>Fungi</taxon>
        <taxon>Fungi incertae sedis</taxon>
        <taxon>Zoopagomycota</taxon>
        <taxon>Entomophthoromycotina</taxon>
        <taxon>Basidiobolomycetes</taxon>
        <taxon>Basidiobolales</taxon>
        <taxon>Basidiobolaceae</taxon>
        <taxon>Basidiobolus</taxon>
    </lineage>
</organism>
<sequence length="157" mass="17777">MLGTLSIIPVGSSPMITIASQVVVRRFASILAPSRSKQSPTQNPLPLEVMPDALRFILQPRALPKVDSVTETESDSQKGMLQQVDDLLECSSQILSRIQETAQKNQDERENLIISLHKVAEESESNKTQIKELTKRLERYETNHKPRFPRIKMAEKK</sequence>
<evidence type="ECO:0000313" key="1">
    <source>
        <dbReference type="EMBL" id="KAK9719762.1"/>
    </source>
</evidence>
<keyword evidence="2" id="KW-1185">Reference proteome</keyword>
<comment type="caution">
    <text evidence="1">The sequence shown here is derived from an EMBL/GenBank/DDBJ whole genome shotgun (WGS) entry which is preliminary data.</text>
</comment>
<gene>
    <name evidence="1" type="ORF">K7432_004587</name>
</gene>
<name>A0ABR2W4F6_9FUNG</name>